<organism evidence="1 2">
    <name type="scientific">Cupriavidus alkaliphilus</name>
    <dbReference type="NCBI Taxonomy" id="942866"/>
    <lineage>
        <taxon>Bacteria</taxon>
        <taxon>Pseudomonadati</taxon>
        <taxon>Pseudomonadota</taxon>
        <taxon>Betaproteobacteria</taxon>
        <taxon>Burkholderiales</taxon>
        <taxon>Burkholderiaceae</taxon>
        <taxon>Cupriavidus</taxon>
    </lineage>
</organism>
<gene>
    <name evidence="1" type="ORF">FHX61_005344</name>
</gene>
<accession>A0A7W4YTF4</accession>
<evidence type="ECO:0000313" key="2">
    <source>
        <dbReference type="Proteomes" id="UP000578036"/>
    </source>
</evidence>
<evidence type="ECO:0008006" key="3">
    <source>
        <dbReference type="Google" id="ProtNLM"/>
    </source>
</evidence>
<proteinExistence type="predicted"/>
<dbReference type="EMBL" id="JACHWF010000009">
    <property type="protein sequence ID" value="MBB3010663.1"/>
    <property type="molecule type" value="Genomic_DNA"/>
</dbReference>
<comment type="caution">
    <text evidence="1">The sequence shown here is derived from an EMBL/GenBank/DDBJ whole genome shotgun (WGS) entry which is preliminary data.</text>
</comment>
<keyword evidence="2" id="KW-1185">Reference proteome</keyword>
<dbReference type="AlphaFoldDB" id="A0A7W4YTF4"/>
<dbReference type="Proteomes" id="UP000578036">
    <property type="component" value="Unassembled WGS sequence"/>
</dbReference>
<protein>
    <recommendedName>
        <fullName evidence="3">DUF1064 domain-containing protein</fullName>
    </recommendedName>
</protein>
<dbReference type="RefSeq" id="WP_260154695.1">
    <property type="nucleotide sequence ID" value="NZ_JACHWF010000009.1"/>
</dbReference>
<sequence>MSKMLRWTDEQLAAHQARHPNPAPAAQSRADRAAAVLKRNQAKGRLPRGTMNKTEARYATYLDQQKLAGAVLWWNFEGVKLMLAKNTSITVDFAVMTDAGILEMRDVKGAKAMIEDDARAKTKIAAALYPFVFKFVYPASKGGAGWIEEEI</sequence>
<reference evidence="1 2" key="1">
    <citation type="submission" date="2020-08" db="EMBL/GenBank/DDBJ databases">
        <title>Genomic Encyclopedia of Type Strains, Phase IV (KMG-V): Genome sequencing to study the core and pangenomes of soil and plant-associated prokaryotes.</title>
        <authorList>
            <person name="Whitman W."/>
        </authorList>
    </citation>
    <scope>NUCLEOTIDE SEQUENCE [LARGE SCALE GENOMIC DNA]</scope>
    <source>
        <strain evidence="1 2">SLV-2362</strain>
    </source>
</reference>
<evidence type="ECO:0000313" key="1">
    <source>
        <dbReference type="EMBL" id="MBB3010663.1"/>
    </source>
</evidence>
<name>A0A7W4YTF4_9BURK</name>